<comment type="caution">
    <text evidence="5">The sequence shown here is derived from an EMBL/GenBank/DDBJ whole genome shotgun (WGS) entry which is preliminary data.</text>
</comment>
<evidence type="ECO:0000256" key="3">
    <source>
        <dbReference type="PROSITE-ProRule" id="PRU00492"/>
    </source>
</evidence>
<keyword evidence="1 3" id="KW-0547">Nucleotide-binding</keyword>
<dbReference type="Proteomes" id="UP000179270">
    <property type="component" value="Unassembled WGS sequence"/>
</dbReference>
<evidence type="ECO:0000256" key="2">
    <source>
        <dbReference type="ARBA" id="ARBA00022840"/>
    </source>
</evidence>
<feature type="domain" description="ATP-cone" evidence="4">
    <location>
        <begin position="3"/>
        <end position="85"/>
    </location>
</feature>
<dbReference type="GO" id="GO:0005524">
    <property type="term" value="F:ATP binding"/>
    <property type="evidence" value="ECO:0007669"/>
    <property type="project" value="UniProtKB-UniRule"/>
</dbReference>
<organism evidence="5 6">
    <name type="scientific">Candidatus Roizmanbacteria bacterium RIFCSPLOWO2_01_FULL_35_13</name>
    <dbReference type="NCBI Taxonomy" id="1802055"/>
    <lineage>
        <taxon>Bacteria</taxon>
        <taxon>Candidatus Roizmaniibacteriota</taxon>
    </lineage>
</organism>
<dbReference type="EMBL" id="MGAF01000034">
    <property type="protein sequence ID" value="OGK40215.1"/>
    <property type="molecule type" value="Genomic_DNA"/>
</dbReference>
<evidence type="ECO:0000259" key="4">
    <source>
        <dbReference type="PROSITE" id="PS51161"/>
    </source>
</evidence>
<accession>A0A1F7IA21</accession>
<dbReference type="Pfam" id="PF03477">
    <property type="entry name" value="ATP-cone"/>
    <property type="match status" value="1"/>
</dbReference>
<dbReference type="AlphaFoldDB" id="A0A1F7IA21"/>
<sequence>MNLQVIKRDGSIEEYSEFKIIRVMIAAGLKPDKAQSLTHLITKLLKSNSPLRVSSLEIRDKVIQELKKIDKDVVNLYSWYEKTKE</sequence>
<dbReference type="PROSITE" id="PS51161">
    <property type="entry name" value="ATP_CONE"/>
    <property type="match status" value="1"/>
</dbReference>
<proteinExistence type="predicted"/>
<protein>
    <recommendedName>
        <fullName evidence="4">ATP-cone domain-containing protein</fullName>
    </recommendedName>
</protein>
<keyword evidence="2 3" id="KW-0067">ATP-binding</keyword>
<evidence type="ECO:0000313" key="5">
    <source>
        <dbReference type="EMBL" id="OGK40215.1"/>
    </source>
</evidence>
<dbReference type="InterPro" id="IPR005144">
    <property type="entry name" value="ATP-cone_dom"/>
</dbReference>
<name>A0A1F7IA21_9BACT</name>
<gene>
    <name evidence="5" type="ORF">A3A74_06935</name>
</gene>
<evidence type="ECO:0000256" key="1">
    <source>
        <dbReference type="ARBA" id="ARBA00022741"/>
    </source>
</evidence>
<dbReference type="STRING" id="1802055.A3A74_06935"/>
<evidence type="ECO:0000313" key="6">
    <source>
        <dbReference type="Proteomes" id="UP000179270"/>
    </source>
</evidence>
<reference evidence="5 6" key="1">
    <citation type="journal article" date="2016" name="Nat. Commun.">
        <title>Thousands of microbial genomes shed light on interconnected biogeochemical processes in an aquifer system.</title>
        <authorList>
            <person name="Anantharaman K."/>
            <person name="Brown C.T."/>
            <person name="Hug L.A."/>
            <person name="Sharon I."/>
            <person name="Castelle C.J."/>
            <person name="Probst A.J."/>
            <person name="Thomas B.C."/>
            <person name="Singh A."/>
            <person name="Wilkins M.J."/>
            <person name="Karaoz U."/>
            <person name="Brodie E.L."/>
            <person name="Williams K.H."/>
            <person name="Hubbard S.S."/>
            <person name="Banfield J.F."/>
        </authorList>
    </citation>
    <scope>NUCLEOTIDE SEQUENCE [LARGE SCALE GENOMIC DNA]</scope>
</reference>